<evidence type="ECO:0000313" key="3">
    <source>
        <dbReference type="Proteomes" id="UP000017746"/>
    </source>
</evidence>
<dbReference type="SUPFAM" id="SSF50346">
    <property type="entry name" value="PRC-barrel domain"/>
    <property type="match status" value="1"/>
</dbReference>
<evidence type="ECO:0000313" key="2">
    <source>
        <dbReference type="EMBL" id="AGZ39644.1"/>
    </source>
</evidence>
<dbReference type="OrthoDB" id="3376105at2"/>
<organism evidence="2 3">
    <name type="scientific">Actinoplanes friuliensis DSM 7358</name>
    <dbReference type="NCBI Taxonomy" id="1246995"/>
    <lineage>
        <taxon>Bacteria</taxon>
        <taxon>Bacillati</taxon>
        <taxon>Actinomycetota</taxon>
        <taxon>Actinomycetes</taxon>
        <taxon>Micromonosporales</taxon>
        <taxon>Micromonosporaceae</taxon>
        <taxon>Actinoplanes</taxon>
    </lineage>
</organism>
<dbReference type="eggNOG" id="ENOG50334PR">
    <property type="taxonomic scope" value="Bacteria"/>
</dbReference>
<dbReference type="STRING" id="1246995.AFR_06775"/>
<evidence type="ECO:0000259" key="1">
    <source>
        <dbReference type="Pfam" id="PF05239"/>
    </source>
</evidence>
<accession>U5VS26</accession>
<dbReference type="HOGENOM" id="CLU_2115736_0_0_11"/>
<dbReference type="Pfam" id="PF05239">
    <property type="entry name" value="PRC"/>
    <property type="match status" value="1"/>
</dbReference>
<protein>
    <recommendedName>
        <fullName evidence="1">PRC-barrel domain-containing protein</fullName>
    </recommendedName>
</protein>
<sequence length="114" mass="12286">MSDNTAPEDLGVPQSFLVLDDGTAVYDRAGDKVGTVEHVLADDQEDIFHGVVVKTSDGHRYASAAQIDGIFEHGVIVAVPAAELKEPAENPAPDDDSSFTEGLRKAWNWLIQPK</sequence>
<dbReference type="PATRIC" id="fig|1246995.3.peg.1384"/>
<dbReference type="Proteomes" id="UP000017746">
    <property type="component" value="Chromosome"/>
</dbReference>
<proteinExistence type="predicted"/>
<feature type="domain" description="PRC-barrel" evidence="1">
    <location>
        <begin position="22"/>
        <end position="57"/>
    </location>
</feature>
<name>U5VS26_9ACTN</name>
<dbReference type="KEGG" id="afs:AFR_06775"/>
<dbReference type="RefSeq" id="WP_023359175.1">
    <property type="nucleotide sequence ID" value="NC_022657.1"/>
</dbReference>
<dbReference type="InterPro" id="IPR011033">
    <property type="entry name" value="PRC_barrel-like_sf"/>
</dbReference>
<keyword evidence="3" id="KW-1185">Reference proteome</keyword>
<dbReference type="EMBL" id="CP006272">
    <property type="protein sequence ID" value="AGZ39644.1"/>
    <property type="molecule type" value="Genomic_DNA"/>
</dbReference>
<gene>
    <name evidence="2" type="ORF">AFR_06775</name>
</gene>
<dbReference type="AlphaFoldDB" id="U5VS26"/>
<dbReference type="InterPro" id="IPR027275">
    <property type="entry name" value="PRC-brl_dom"/>
</dbReference>
<reference evidence="2 3" key="1">
    <citation type="journal article" date="2014" name="J. Biotechnol.">
        <title>Complete genome sequence of the actinobacterium Actinoplanes friuliensis HAG 010964, producer of the lipopeptide antibiotic friulimycin.</title>
        <authorList>
            <person name="Ruckert C."/>
            <person name="Szczepanowski R."/>
            <person name="Albersmeier A."/>
            <person name="Goesmann A."/>
            <person name="Fischer N."/>
            <person name="Steinkamper A."/>
            <person name="Puhler A."/>
            <person name="Biener R."/>
            <person name="Schwartz D."/>
            <person name="Kalinowski J."/>
        </authorList>
    </citation>
    <scope>NUCLEOTIDE SEQUENCE [LARGE SCALE GENOMIC DNA]</scope>
    <source>
        <strain evidence="2 3">DSM 7358</strain>
    </source>
</reference>